<proteinExistence type="predicted"/>
<dbReference type="Proteomes" id="UP000192980">
    <property type="component" value="Unassembled WGS sequence"/>
</dbReference>
<dbReference type="STRING" id="561061.SAMN05660862_2009"/>
<gene>
    <name evidence="3" type="ORF">SAMN05660862_2009</name>
</gene>
<dbReference type="InterPro" id="IPR006860">
    <property type="entry name" value="FecR"/>
</dbReference>
<evidence type="ECO:0000313" key="3">
    <source>
        <dbReference type="EMBL" id="SMG30070.1"/>
    </source>
</evidence>
<dbReference type="Gene3D" id="2.60.120.1440">
    <property type="match status" value="1"/>
</dbReference>
<evidence type="ECO:0000259" key="1">
    <source>
        <dbReference type="Pfam" id="PF04773"/>
    </source>
</evidence>
<feature type="domain" description="Protein FecR C-terminal" evidence="2">
    <location>
        <begin position="318"/>
        <end position="387"/>
    </location>
</feature>
<name>A0A1X7JQU2_9SPHI</name>
<keyword evidence="4" id="KW-1185">Reference proteome</keyword>
<dbReference type="Gene3D" id="3.55.50.30">
    <property type="match status" value="1"/>
</dbReference>
<dbReference type="InterPro" id="IPR032508">
    <property type="entry name" value="FecR_C"/>
</dbReference>
<dbReference type="AlphaFoldDB" id="A0A1X7JQU2"/>
<evidence type="ECO:0000313" key="4">
    <source>
        <dbReference type="Proteomes" id="UP000192980"/>
    </source>
</evidence>
<dbReference type="PANTHER" id="PTHR30273:SF2">
    <property type="entry name" value="PROTEIN FECR"/>
    <property type="match status" value="1"/>
</dbReference>
<dbReference type="EMBL" id="FXAU01000003">
    <property type="protein sequence ID" value="SMG30070.1"/>
    <property type="molecule type" value="Genomic_DNA"/>
</dbReference>
<dbReference type="Pfam" id="PF04773">
    <property type="entry name" value="FecR"/>
    <property type="match status" value="1"/>
</dbReference>
<dbReference type="OrthoDB" id="704021at2"/>
<sequence length="391" mass="44109">MNNKLKFEDLYTKYLQGQLTAEELLEFIQLSNDPANEGAFSELVNETFHTDKSASDAFHTGQAFQRFQSTIKGLQAPEETHPQIRKQKRSYGQIWKYIAAACMVSCFIYLGSNYFRESKPTHPYPTYSHMEEVQPGTNKAFLKTADGKEIALGTEGALRVENNRLIDATGEQIQNEDNTNTWQTLVVPTGGQYKMILADGSKVWLNSASKMTFTKQFNGSKRIIKLEGEAYFEVAHNAQKPFIVESNEQQVQVLGTKFNLSAYPDEATVTTLVAGKVNVSAFGQNETLIPGMQSINSASHLTTKPANMEVALAWMNDRFVFVREPLPQIIQKLSRWYNVDLYIASGSEALNKKTFSGSLSRNTPLTEILNLFKTTETIRFEMKEGRVRLMM</sequence>
<dbReference type="GO" id="GO:0016989">
    <property type="term" value="F:sigma factor antagonist activity"/>
    <property type="evidence" value="ECO:0007669"/>
    <property type="project" value="TreeGrafter"/>
</dbReference>
<reference evidence="3 4" key="1">
    <citation type="submission" date="2017-04" db="EMBL/GenBank/DDBJ databases">
        <authorList>
            <person name="Afonso C.L."/>
            <person name="Miller P.J."/>
            <person name="Scott M.A."/>
            <person name="Spackman E."/>
            <person name="Goraichik I."/>
            <person name="Dimitrov K.M."/>
            <person name="Suarez D.L."/>
            <person name="Swayne D.E."/>
        </authorList>
    </citation>
    <scope>NUCLEOTIDE SEQUENCE [LARGE SCALE GENOMIC DNA]</scope>
    <source>
        <strain evidence="3 4">DSM 22418</strain>
    </source>
</reference>
<dbReference type="RefSeq" id="WP_085472753.1">
    <property type="nucleotide sequence ID" value="NZ_FXAU01000003.1"/>
</dbReference>
<evidence type="ECO:0000259" key="2">
    <source>
        <dbReference type="Pfam" id="PF16344"/>
    </source>
</evidence>
<dbReference type="PANTHER" id="PTHR30273">
    <property type="entry name" value="PERIPLASMIC SIGNAL SENSOR AND SIGMA FACTOR ACTIVATOR FECR-RELATED"/>
    <property type="match status" value="1"/>
</dbReference>
<protein>
    <submittedName>
        <fullName evidence="3">FecR family protein</fullName>
    </submittedName>
</protein>
<dbReference type="Pfam" id="PF16344">
    <property type="entry name" value="FecR_C"/>
    <property type="match status" value="1"/>
</dbReference>
<accession>A0A1X7JQU2</accession>
<feature type="domain" description="FecR protein" evidence="1">
    <location>
        <begin position="184"/>
        <end position="277"/>
    </location>
</feature>
<dbReference type="InterPro" id="IPR012373">
    <property type="entry name" value="Ferrdict_sens_TM"/>
</dbReference>
<organism evidence="3 4">
    <name type="scientific">Sphingobacterium psychroaquaticum</name>
    <dbReference type="NCBI Taxonomy" id="561061"/>
    <lineage>
        <taxon>Bacteria</taxon>
        <taxon>Pseudomonadati</taxon>
        <taxon>Bacteroidota</taxon>
        <taxon>Sphingobacteriia</taxon>
        <taxon>Sphingobacteriales</taxon>
        <taxon>Sphingobacteriaceae</taxon>
        <taxon>Sphingobacterium</taxon>
    </lineage>
</organism>